<evidence type="ECO:0000313" key="2">
    <source>
        <dbReference type="EMBL" id="GFQ03416.1"/>
    </source>
</evidence>
<comment type="caution">
    <text evidence="2">The sequence shown here is derived from an EMBL/GenBank/DDBJ whole genome shotgun (WGS) entry which is preliminary data.</text>
</comment>
<sequence>MAVDGVGDNLDQAPAKAKTNWSNDLCLHGASCIQDPNSTATGSSEQRLDLRRMTATVDDEDGQPDAAVKHGGEILAGQITRTFRQRDAFADEAEATSEEVINASIQDVDTDKMIVAADGEDLITVVSIFISSLLLLFLPLGMNCFNCPVTICAAKDGSKLFSLGYGLAQVPS</sequence>
<keyword evidence="1" id="KW-0472">Membrane</keyword>
<accession>A0A830D8C4</accession>
<dbReference type="EMBL" id="BMAC01000827">
    <property type="protein sequence ID" value="GFQ03416.1"/>
    <property type="molecule type" value="Genomic_DNA"/>
</dbReference>
<keyword evidence="3" id="KW-1185">Reference proteome</keyword>
<dbReference type="AlphaFoldDB" id="A0A830D8C4"/>
<protein>
    <submittedName>
        <fullName evidence="2">Uncharacterized protein</fullName>
    </submittedName>
</protein>
<dbReference type="Proteomes" id="UP000653305">
    <property type="component" value="Unassembled WGS sequence"/>
</dbReference>
<gene>
    <name evidence="2" type="ORF">PHJA_002485400</name>
</gene>
<keyword evidence="1" id="KW-0812">Transmembrane</keyword>
<name>A0A830D8C4_9LAMI</name>
<organism evidence="2 3">
    <name type="scientific">Phtheirospermum japonicum</name>
    <dbReference type="NCBI Taxonomy" id="374723"/>
    <lineage>
        <taxon>Eukaryota</taxon>
        <taxon>Viridiplantae</taxon>
        <taxon>Streptophyta</taxon>
        <taxon>Embryophyta</taxon>
        <taxon>Tracheophyta</taxon>
        <taxon>Spermatophyta</taxon>
        <taxon>Magnoliopsida</taxon>
        <taxon>eudicotyledons</taxon>
        <taxon>Gunneridae</taxon>
        <taxon>Pentapetalae</taxon>
        <taxon>asterids</taxon>
        <taxon>lamiids</taxon>
        <taxon>Lamiales</taxon>
        <taxon>Orobanchaceae</taxon>
        <taxon>Orobanchaceae incertae sedis</taxon>
        <taxon>Phtheirospermum</taxon>
    </lineage>
</organism>
<feature type="transmembrane region" description="Helical" evidence="1">
    <location>
        <begin position="122"/>
        <end position="142"/>
    </location>
</feature>
<proteinExistence type="predicted"/>
<reference evidence="2" key="1">
    <citation type="submission" date="2020-07" db="EMBL/GenBank/DDBJ databases">
        <title>Ethylene signaling mediates host invasion by parasitic plants.</title>
        <authorList>
            <person name="Yoshida S."/>
        </authorList>
    </citation>
    <scope>NUCLEOTIDE SEQUENCE</scope>
    <source>
        <strain evidence="2">Okayama</strain>
    </source>
</reference>
<evidence type="ECO:0000313" key="3">
    <source>
        <dbReference type="Proteomes" id="UP000653305"/>
    </source>
</evidence>
<keyword evidence="1" id="KW-1133">Transmembrane helix</keyword>
<evidence type="ECO:0000256" key="1">
    <source>
        <dbReference type="SAM" id="Phobius"/>
    </source>
</evidence>